<gene>
    <name evidence="2" type="ORF">LL252_07635</name>
</gene>
<evidence type="ECO:0000259" key="1">
    <source>
        <dbReference type="Pfam" id="PF17775"/>
    </source>
</evidence>
<dbReference type="PANTHER" id="PTHR33747:SF1">
    <property type="entry name" value="ADENYLATE CYCLASE-ASSOCIATED CAP C-TERMINAL DOMAIN-CONTAINING PROTEIN"/>
    <property type="match status" value="1"/>
</dbReference>
<dbReference type="InterPro" id="IPR032710">
    <property type="entry name" value="NTF2-like_dom_sf"/>
</dbReference>
<dbReference type="RefSeq" id="WP_228233643.1">
    <property type="nucleotide sequence ID" value="NZ_ARXL01000019.1"/>
</dbReference>
<dbReference type="InterPro" id="IPR004027">
    <property type="entry name" value="SEC_C_motif"/>
</dbReference>
<name>A0A9Q3UNY7_9GAMM</name>
<accession>A0A9Q3UNY7</accession>
<dbReference type="AlphaFoldDB" id="A0A9Q3UNY7"/>
<proteinExistence type="predicted"/>
<evidence type="ECO:0000313" key="3">
    <source>
        <dbReference type="Proteomes" id="UP001108027"/>
    </source>
</evidence>
<protein>
    <submittedName>
        <fullName evidence="2">SEC-C domain-containing protein</fullName>
    </submittedName>
</protein>
<dbReference type="InterPro" id="IPR048469">
    <property type="entry name" value="YchJ-like_M"/>
</dbReference>
<dbReference type="EMBL" id="JAJGNA010000006">
    <property type="protein sequence ID" value="MCC4308443.1"/>
    <property type="molecule type" value="Genomic_DNA"/>
</dbReference>
<keyword evidence="3" id="KW-1185">Reference proteome</keyword>
<dbReference type="Gene3D" id="3.10.450.50">
    <property type="match status" value="1"/>
</dbReference>
<dbReference type="SUPFAM" id="SSF103642">
    <property type="entry name" value="Sec-C motif"/>
    <property type="match status" value="1"/>
</dbReference>
<reference evidence="2" key="1">
    <citation type="submission" date="2021-10" db="EMBL/GenBank/DDBJ databases">
        <title>The diversity and Nitrogen Metabolism of Culturable Nitrate-Utilizing Bacteria Within the Oxygen Minimum Zone of the Changjiang (Yangtze River)Estuary.</title>
        <authorList>
            <person name="Zhang D."/>
            <person name="Zheng J."/>
            <person name="Liu S."/>
            <person name="He W."/>
        </authorList>
    </citation>
    <scope>NUCLEOTIDE SEQUENCE</scope>
    <source>
        <strain evidence="2">FXH-223</strain>
    </source>
</reference>
<dbReference type="Pfam" id="PF17775">
    <property type="entry name" value="YchJ_M-like"/>
    <property type="match status" value="1"/>
</dbReference>
<organism evidence="2 3">
    <name type="scientific">Alloalcanivorax marinus</name>
    <dbReference type="NCBI Taxonomy" id="1177169"/>
    <lineage>
        <taxon>Bacteria</taxon>
        <taxon>Pseudomonadati</taxon>
        <taxon>Pseudomonadota</taxon>
        <taxon>Gammaproteobacteria</taxon>
        <taxon>Oceanospirillales</taxon>
        <taxon>Alcanivoracaceae</taxon>
        <taxon>Alloalcanivorax</taxon>
    </lineage>
</organism>
<dbReference type="PANTHER" id="PTHR33747">
    <property type="entry name" value="UPF0225 PROTEIN SCO1677"/>
    <property type="match status" value="1"/>
</dbReference>
<sequence>MTTCPCQSDLPYENCCAPLHRGEPAPTPEALMRSRYSAFVRNDTTYVARSWHPDTRPTGLMLEDGDDWLELTVLSSDADGDRGQVHFRALRRRDKGFSVLEEHSRFVREDGHWFYVDGDSKVSNLKPGRNEPCPCGSGKKFKKCCAA</sequence>
<evidence type="ECO:0000313" key="2">
    <source>
        <dbReference type="EMBL" id="MCC4308443.1"/>
    </source>
</evidence>
<dbReference type="Pfam" id="PF02810">
    <property type="entry name" value="SEC-C"/>
    <property type="match status" value="2"/>
</dbReference>
<comment type="caution">
    <text evidence="2">The sequence shown here is derived from an EMBL/GenBank/DDBJ whole genome shotgun (WGS) entry which is preliminary data.</text>
</comment>
<dbReference type="Proteomes" id="UP001108027">
    <property type="component" value="Unassembled WGS sequence"/>
</dbReference>
<feature type="domain" description="YchJ-like middle NTF2-like" evidence="1">
    <location>
        <begin position="27"/>
        <end position="118"/>
    </location>
</feature>
<dbReference type="SUPFAM" id="SSF54427">
    <property type="entry name" value="NTF2-like"/>
    <property type="match status" value="1"/>
</dbReference>